<keyword evidence="4 9" id="KW-0418">Kinase</keyword>
<keyword evidence="10" id="KW-1185">Reference proteome</keyword>
<evidence type="ECO:0000313" key="9">
    <source>
        <dbReference type="EMBL" id="TGG40476.1"/>
    </source>
</evidence>
<reference evidence="9 10" key="1">
    <citation type="submission" date="2019-02" db="EMBL/GenBank/DDBJ databases">
        <title>Isolation and identification of novel species under the genus Muribaculum.</title>
        <authorList>
            <person name="Miyake S."/>
            <person name="Ding Y."/>
            <person name="Low A."/>
            <person name="Soh M."/>
            <person name="Seedorf H."/>
        </authorList>
    </citation>
    <scope>NUCLEOTIDE SEQUENCE [LARGE SCALE GENOMIC DNA]</scope>
    <source>
        <strain evidence="9 10">TLL-A3</strain>
    </source>
</reference>
<dbReference type="Proteomes" id="UP000297635">
    <property type="component" value="Unassembled WGS sequence"/>
</dbReference>
<gene>
    <name evidence="9" type="ORF">EZ315_07220</name>
</gene>
<feature type="domain" description="Four-carbon acid sugar kinase N-terminal" evidence="7">
    <location>
        <begin position="2"/>
        <end position="150"/>
    </location>
</feature>
<dbReference type="InterPro" id="IPR031475">
    <property type="entry name" value="NBD_C"/>
</dbReference>
<comment type="caution">
    <text evidence="9">The sequence shown here is derived from an EMBL/GenBank/DDBJ whole genome shotgun (WGS) entry which is preliminary data.</text>
</comment>
<evidence type="ECO:0000259" key="7">
    <source>
        <dbReference type="Pfam" id="PF07005"/>
    </source>
</evidence>
<evidence type="ECO:0000256" key="3">
    <source>
        <dbReference type="ARBA" id="ARBA00022741"/>
    </source>
</evidence>
<accession>A0A4Z0V5J4</accession>
<dbReference type="Gene3D" id="3.40.50.10840">
    <property type="entry name" value="Putative sugar-binding, N-terminal domain"/>
    <property type="match status" value="1"/>
</dbReference>
<feature type="domain" description="Four-carbon acid sugar kinase nucleotide binding" evidence="8">
    <location>
        <begin position="273"/>
        <end position="348"/>
    </location>
</feature>
<proteinExistence type="inferred from homology"/>
<dbReference type="RefSeq" id="WP_135471488.1">
    <property type="nucleotide sequence ID" value="NZ_CASJDB010000005.1"/>
</dbReference>
<dbReference type="SUPFAM" id="SSF142764">
    <property type="entry name" value="YgbK-like"/>
    <property type="match status" value="1"/>
</dbReference>
<dbReference type="GO" id="GO:0005524">
    <property type="term" value="F:ATP binding"/>
    <property type="evidence" value="ECO:0007669"/>
    <property type="project" value="UniProtKB-KW"/>
</dbReference>
<dbReference type="AlphaFoldDB" id="A0A4Z0V5J4"/>
<name>A0A4Z0V5J4_9BACT</name>
<evidence type="ECO:0000256" key="5">
    <source>
        <dbReference type="ARBA" id="ARBA00022840"/>
    </source>
</evidence>
<dbReference type="InterPro" id="IPR037051">
    <property type="entry name" value="4-carb_acid_sugar_kinase_N_sf"/>
</dbReference>
<keyword evidence="3" id="KW-0547">Nucleotide-binding</keyword>
<evidence type="ECO:0000313" key="10">
    <source>
        <dbReference type="Proteomes" id="UP000297635"/>
    </source>
</evidence>
<evidence type="ECO:0000256" key="1">
    <source>
        <dbReference type="ARBA" id="ARBA00005715"/>
    </source>
</evidence>
<organism evidence="9 10">
    <name type="scientific">Duncaniella freteri</name>
    <dbReference type="NCBI Taxonomy" id="2530391"/>
    <lineage>
        <taxon>Bacteria</taxon>
        <taxon>Pseudomonadati</taxon>
        <taxon>Bacteroidota</taxon>
        <taxon>Bacteroidia</taxon>
        <taxon>Bacteroidales</taxon>
        <taxon>Muribaculaceae</taxon>
        <taxon>Duncaniella</taxon>
    </lineage>
</organism>
<dbReference type="Pfam" id="PF17042">
    <property type="entry name" value="NBD_C"/>
    <property type="match status" value="1"/>
</dbReference>
<dbReference type="InterPro" id="IPR010737">
    <property type="entry name" value="4-carb_acid_sugar_kinase_N"/>
</dbReference>
<keyword evidence="6" id="KW-0119">Carbohydrate metabolism</keyword>
<protein>
    <submittedName>
        <fullName evidence="9">Four-carbon acid sugar kinase family protein</fullName>
    </submittedName>
</protein>
<evidence type="ECO:0000259" key="8">
    <source>
        <dbReference type="Pfam" id="PF17042"/>
    </source>
</evidence>
<evidence type="ECO:0000256" key="2">
    <source>
        <dbReference type="ARBA" id="ARBA00022679"/>
    </source>
</evidence>
<dbReference type="InterPro" id="IPR042213">
    <property type="entry name" value="NBD_C_sf"/>
</dbReference>
<dbReference type="Gene3D" id="3.40.980.20">
    <property type="entry name" value="Four-carbon acid sugar kinase, nucleotide binding domain"/>
    <property type="match status" value="1"/>
</dbReference>
<sequence>MIAVIADDITGAAEMAGIAHRLGLSVSMSTNPKDLPPCDVSVIATDTRSMTETEAAEVSAKTAVALADMNSVEHIFKKTDSALRGHVVAELEALLRCSQYIQALYIPANPSKGRIIRDGVYYISGTPLDETDFSFDPEFPALSSVLTTRFPDAGMKKVLFADAVSEEDINKEVDNADGYTLLAGAADLFTAFLKKHCRCNTVAQKRPDINLHDALIICGSTQSRPIDCSVDTFHMPTDLYEGTSTPDKWIKELSGKYSISHSMILAIRDRHRIGKESAIYLRETMAETVRGLTDIHTPRELIIEGGATAYASLQKLGWDTFTITDEIAPGVIRMRAPNGTHVTMKPGSYPWGGLFPSK</sequence>
<dbReference type="GeneID" id="82149579"/>
<dbReference type="Pfam" id="PF07005">
    <property type="entry name" value="SBD_N"/>
    <property type="match status" value="1"/>
</dbReference>
<evidence type="ECO:0000256" key="4">
    <source>
        <dbReference type="ARBA" id="ARBA00022777"/>
    </source>
</evidence>
<dbReference type="EMBL" id="SJSA01000001">
    <property type="protein sequence ID" value="TGG40476.1"/>
    <property type="molecule type" value="Genomic_DNA"/>
</dbReference>
<dbReference type="GO" id="GO:0016301">
    <property type="term" value="F:kinase activity"/>
    <property type="evidence" value="ECO:0007669"/>
    <property type="project" value="UniProtKB-KW"/>
</dbReference>
<comment type="similarity">
    <text evidence="1">Belongs to the four-carbon acid sugar kinase family.</text>
</comment>
<evidence type="ECO:0000256" key="6">
    <source>
        <dbReference type="ARBA" id="ARBA00023277"/>
    </source>
</evidence>
<keyword evidence="2" id="KW-0808">Transferase</keyword>
<keyword evidence="5" id="KW-0067">ATP-binding</keyword>